<protein>
    <submittedName>
        <fullName evidence="1">Unannotated protein</fullName>
    </submittedName>
</protein>
<dbReference type="GO" id="GO:0016811">
    <property type="term" value="F:hydrolase activity, acting on carbon-nitrogen (but not peptide) bonds, in linear amides"/>
    <property type="evidence" value="ECO:0007669"/>
    <property type="project" value="TreeGrafter"/>
</dbReference>
<reference evidence="1" key="1">
    <citation type="submission" date="2020-05" db="EMBL/GenBank/DDBJ databases">
        <authorList>
            <person name="Chiriac C."/>
            <person name="Salcher M."/>
            <person name="Ghai R."/>
            <person name="Kavagutti S V."/>
        </authorList>
    </citation>
    <scope>NUCLEOTIDE SEQUENCE</scope>
</reference>
<dbReference type="InterPro" id="IPR024078">
    <property type="entry name" value="LmbE-like_dom_sf"/>
</dbReference>
<dbReference type="AlphaFoldDB" id="A0A6J7D5G7"/>
<organism evidence="1">
    <name type="scientific">freshwater metagenome</name>
    <dbReference type="NCBI Taxonomy" id="449393"/>
    <lineage>
        <taxon>unclassified sequences</taxon>
        <taxon>metagenomes</taxon>
        <taxon>ecological metagenomes</taxon>
    </lineage>
</organism>
<dbReference type="PANTHER" id="PTHR12993:SF11">
    <property type="entry name" value="N-ACETYLGLUCOSAMINYL-PHOSPHATIDYLINOSITOL DE-N-ACETYLASE"/>
    <property type="match status" value="1"/>
</dbReference>
<dbReference type="Gene3D" id="3.40.50.10320">
    <property type="entry name" value="LmbE-like"/>
    <property type="match status" value="1"/>
</dbReference>
<sequence length="345" mass="37374">MVGLAGFLGLGGIGDAPATAVDGRVGTATAAMGDQAAAAHPLRVLLITAHPDDETMFDMGRFKERGWDVSIALVTNGENGGVVEGIVADVDPLSGDDVLIEHDPAPGVWLTQPPAGPSIREIASHVALARQRRHEFLTSQALNGVTSVYFLSGLRSSDFEDSWDNGVKNWDTPLLEERLLQVAKRVQPDVIITLNPDETWAHRQHWGLARIVRQMYGKGEFDRPGEPPPTLYGIREHGWYDQSLVPEPGDVRFDRTAMSPVLGATYEDAWTKATSVYISQSSHPIWFGARVAAGLLPGYTDFDLIRRLDATGRPGLAAQFASQAPDSRAMAALPAKPRVVRLSRG</sequence>
<name>A0A6J7D5G7_9ZZZZ</name>
<dbReference type="InterPro" id="IPR003737">
    <property type="entry name" value="GlcNAc_PI_deacetylase-related"/>
</dbReference>
<dbReference type="SUPFAM" id="SSF102588">
    <property type="entry name" value="LmbE-like"/>
    <property type="match status" value="1"/>
</dbReference>
<gene>
    <name evidence="1" type="ORF">UFOPK3402_00425</name>
</gene>
<proteinExistence type="predicted"/>
<evidence type="ECO:0000313" key="1">
    <source>
        <dbReference type="EMBL" id="CAB4865401.1"/>
    </source>
</evidence>
<dbReference type="Pfam" id="PF02585">
    <property type="entry name" value="PIG-L"/>
    <property type="match status" value="1"/>
</dbReference>
<accession>A0A6J7D5G7</accession>
<dbReference type="PANTHER" id="PTHR12993">
    <property type="entry name" value="N-ACETYLGLUCOSAMINYL-PHOSPHATIDYLINOSITOL DE-N-ACETYLASE-RELATED"/>
    <property type="match status" value="1"/>
</dbReference>
<dbReference type="EMBL" id="CAFBLS010000035">
    <property type="protein sequence ID" value="CAB4865401.1"/>
    <property type="molecule type" value="Genomic_DNA"/>
</dbReference>